<protein>
    <submittedName>
        <fullName evidence="6">Membrane protein YphA (DoxX/SURF4 family)</fullName>
    </submittedName>
</protein>
<evidence type="ECO:0000256" key="3">
    <source>
        <dbReference type="ARBA" id="ARBA00022989"/>
    </source>
</evidence>
<sequence length="106" mass="11204">MVHSLSLWFLAAAFLGAGIVNAIGAAGARNEFAKWGYPRWWGIVTGGLEIAAAALLALPATRIWGAVLAATIIAAAILTVLRHRDYQHLPPLSVFVSLIAVWAISS</sequence>
<proteinExistence type="predicted"/>
<evidence type="ECO:0000256" key="4">
    <source>
        <dbReference type="ARBA" id="ARBA00023136"/>
    </source>
</evidence>
<dbReference type="RefSeq" id="WP_192730414.1">
    <property type="nucleotide sequence ID" value="NZ_BAAAVL010000014.1"/>
</dbReference>
<accession>A0ABR9IU93</accession>
<feature type="transmembrane region" description="Helical" evidence="5">
    <location>
        <begin position="63"/>
        <end position="81"/>
    </location>
</feature>
<evidence type="ECO:0000256" key="2">
    <source>
        <dbReference type="ARBA" id="ARBA00022692"/>
    </source>
</evidence>
<comment type="caution">
    <text evidence="6">The sequence shown here is derived from an EMBL/GenBank/DDBJ whole genome shotgun (WGS) entry which is preliminary data.</text>
</comment>
<feature type="transmembrane region" description="Helical" evidence="5">
    <location>
        <begin position="40"/>
        <end position="57"/>
    </location>
</feature>
<keyword evidence="3 5" id="KW-1133">Transmembrane helix</keyword>
<keyword evidence="7" id="KW-1185">Reference proteome</keyword>
<dbReference type="EMBL" id="JADBEC010000001">
    <property type="protein sequence ID" value="MBE1506761.1"/>
    <property type="molecule type" value="Genomic_DNA"/>
</dbReference>
<evidence type="ECO:0000256" key="5">
    <source>
        <dbReference type="SAM" id="Phobius"/>
    </source>
</evidence>
<evidence type="ECO:0000256" key="1">
    <source>
        <dbReference type="ARBA" id="ARBA00004141"/>
    </source>
</evidence>
<evidence type="ECO:0000313" key="7">
    <source>
        <dbReference type="Proteomes" id="UP000620262"/>
    </source>
</evidence>
<evidence type="ECO:0000313" key="6">
    <source>
        <dbReference type="EMBL" id="MBE1506761.1"/>
    </source>
</evidence>
<keyword evidence="4 5" id="KW-0472">Membrane</keyword>
<dbReference type="Proteomes" id="UP000620262">
    <property type="component" value="Unassembled WGS sequence"/>
</dbReference>
<comment type="subcellular location">
    <subcellularLocation>
        <location evidence="1">Membrane</location>
        <topology evidence="1">Multi-pass membrane protein</topology>
    </subcellularLocation>
</comment>
<organism evidence="6 7">
    <name type="scientific">Rhizobium viscosum</name>
    <name type="common">Arthrobacter viscosus</name>
    <dbReference type="NCBI Taxonomy" id="1673"/>
    <lineage>
        <taxon>Bacteria</taxon>
        <taxon>Pseudomonadati</taxon>
        <taxon>Pseudomonadota</taxon>
        <taxon>Alphaproteobacteria</taxon>
        <taxon>Hyphomicrobiales</taxon>
        <taxon>Rhizobiaceae</taxon>
        <taxon>Rhizobium/Agrobacterium group</taxon>
        <taxon>Rhizobium</taxon>
    </lineage>
</organism>
<keyword evidence="2 5" id="KW-0812">Transmembrane</keyword>
<dbReference type="Pfam" id="PF13564">
    <property type="entry name" value="DoxX_2"/>
    <property type="match status" value="1"/>
</dbReference>
<name>A0ABR9IU93_RHIVS</name>
<gene>
    <name evidence="6" type="ORF">H4W29_003942</name>
</gene>
<feature type="transmembrane region" description="Helical" evidence="5">
    <location>
        <begin position="88"/>
        <end position="105"/>
    </location>
</feature>
<feature type="transmembrane region" description="Helical" evidence="5">
    <location>
        <begin position="6"/>
        <end position="28"/>
    </location>
</feature>
<reference evidence="6 7" key="1">
    <citation type="submission" date="2020-10" db="EMBL/GenBank/DDBJ databases">
        <title>Sequencing the genomes of 1000 actinobacteria strains.</title>
        <authorList>
            <person name="Klenk H.-P."/>
        </authorList>
    </citation>
    <scope>NUCLEOTIDE SEQUENCE [LARGE SCALE GENOMIC DNA]</scope>
    <source>
        <strain evidence="6 7">DSM 7307</strain>
    </source>
</reference>
<dbReference type="InterPro" id="IPR032808">
    <property type="entry name" value="DoxX"/>
</dbReference>